<proteinExistence type="predicted"/>
<sequence length="266" mass="29469">MTDADSTTQPSRFDVDGVSIAYEEAGAGERTPLVFIHGWTANRHRWDHQFEHFARTRRVLRLDLRGHGESDKPAGQYSIDGLADDVRRLLDARGVGRFIPVGHSMGGMIAQKLALAEPDRVERMVLVGTVSRMVYSRSRGAVIAASKLVPYNSFVAINIQRAFKPGYPKELIRQYVAASQATPRHVVMSCYDAMRDFDVLDQVGDIRAPVLIVHGRHDIQFPPAQVQRIAANCPNATVKLLDTGHECPVEDPQAVTDAIEAFLGEE</sequence>
<keyword evidence="3" id="KW-1185">Reference proteome</keyword>
<dbReference type="EMBL" id="JAGSXH010000006">
    <property type="protein sequence ID" value="MBS2961986.1"/>
    <property type="molecule type" value="Genomic_DNA"/>
</dbReference>
<protein>
    <submittedName>
        <fullName evidence="2">Alpha/beta fold hydrolase</fullName>
    </submittedName>
</protein>
<evidence type="ECO:0000313" key="3">
    <source>
        <dbReference type="Proteomes" id="UP000677913"/>
    </source>
</evidence>
<dbReference type="InterPro" id="IPR050266">
    <property type="entry name" value="AB_hydrolase_sf"/>
</dbReference>
<dbReference type="Gene3D" id="3.40.50.1820">
    <property type="entry name" value="alpha/beta hydrolase"/>
    <property type="match status" value="1"/>
</dbReference>
<dbReference type="Pfam" id="PF00561">
    <property type="entry name" value="Abhydrolase_1"/>
    <property type="match status" value="1"/>
</dbReference>
<dbReference type="AlphaFoldDB" id="A0A8J8BBE3"/>
<dbReference type="RefSeq" id="WP_211464201.1">
    <property type="nucleotide sequence ID" value="NZ_JAGSXH010000006.1"/>
</dbReference>
<dbReference type="PANTHER" id="PTHR43798">
    <property type="entry name" value="MONOACYLGLYCEROL LIPASE"/>
    <property type="match status" value="1"/>
</dbReference>
<dbReference type="InterPro" id="IPR029058">
    <property type="entry name" value="AB_hydrolase_fold"/>
</dbReference>
<reference evidence="2" key="1">
    <citation type="submission" date="2021-04" db="EMBL/GenBank/DDBJ databases">
        <title>Genome based classification of Actinospica acidithermotolerans sp. nov., an actinobacterium isolated from an Indonesian hot spring.</title>
        <authorList>
            <person name="Kusuma A.B."/>
            <person name="Putra K.E."/>
            <person name="Nafisah S."/>
            <person name="Loh J."/>
            <person name="Nouioui I."/>
            <person name="Goodfellow M."/>
        </authorList>
    </citation>
    <scope>NUCLEOTIDE SEQUENCE</scope>
    <source>
        <strain evidence="2">DSM 45618</strain>
    </source>
</reference>
<organism evidence="2 3">
    <name type="scientific">Actinocrinis puniceicyclus</name>
    <dbReference type="NCBI Taxonomy" id="977794"/>
    <lineage>
        <taxon>Bacteria</taxon>
        <taxon>Bacillati</taxon>
        <taxon>Actinomycetota</taxon>
        <taxon>Actinomycetes</taxon>
        <taxon>Catenulisporales</taxon>
        <taxon>Actinospicaceae</taxon>
        <taxon>Actinocrinis</taxon>
    </lineage>
</organism>
<evidence type="ECO:0000313" key="2">
    <source>
        <dbReference type="EMBL" id="MBS2961986.1"/>
    </source>
</evidence>
<dbReference type="SUPFAM" id="SSF53474">
    <property type="entry name" value="alpha/beta-Hydrolases"/>
    <property type="match status" value="1"/>
</dbReference>
<comment type="caution">
    <text evidence="2">The sequence shown here is derived from an EMBL/GenBank/DDBJ whole genome shotgun (WGS) entry which is preliminary data.</text>
</comment>
<accession>A0A8J8BBE3</accession>
<dbReference type="Proteomes" id="UP000677913">
    <property type="component" value="Unassembled WGS sequence"/>
</dbReference>
<name>A0A8J8BBE3_9ACTN</name>
<keyword evidence="2" id="KW-0378">Hydrolase</keyword>
<feature type="domain" description="AB hydrolase-1" evidence="1">
    <location>
        <begin position="32"/>
        <end position="250"/>
    </location>
</feature>
<gene>
    <name evidence="2" type="ORF">KGA66_02930</name>
</gene>
<evidence type="ECO:0000259" key="1">
    <source>
        <dbReference type="Pfam" id="PF00561"/>
    </source>
</evidence>
<dbReference type="InterPro" id="IPR000073">
    <property type="entry name" value="AB_hydrolase_1"/>
</dbReference>
<dbReference type="GO" id="GO:0016787">
    <property type="term" value="F:hydrolase activity"/>
    <property type="evidence" value="ECO:0007669"/>
    <property type="project" value="UniProtKB-KW"/>
</dbReference>
<dbReference type="PRINTS" id="PR00111">
    <property type="entry name" value="ABHYDROLASE"/>
</dbReference>